<proteinExistence type="predicted"/>
<dbReference type="PATRIC" id="fig|1675527.3.peg.4268"/>
<accession>A0A0J9E8J7</accession>
<organism evidence="2 3">
    <name type="scientific">Candidatus Rhodobacter oscarellae</name>
    <dbReference type="NCBI Taxonomy" id="1675527"/>
    <lineage>
        <taxon>Bacteria</taxon>
        <taxon>Pseudomonadati</taxon>
        <taxon>Pseudomonadota</taxon>
        <taxon>Alphaproteobacteria</taxon>
        <taxon>Rhodobacterales</taxon>
        <taxon>Rhodobacter group</taxon>
        <taxon>Rhodobacter</taxon>
    </lineage>
</organism>
<dbReference type="Proteomes" id="UP000037178">
    <property type="component" value="Unassembled WGS sequence"/>
</dbReference>
<evidence type="ECO:0000313" key="2">
    <source>
        <dbReference type="EMBL" id="KMW59090.1"/>
    </source>
</evidence>
<comment type="caution">
    <text evidence="2">The sequence shown here is derived from an EMBL/GenBank/DDBJ whole genome shotgun (WGS) entry which is preliminary data.</text>
</comment>
<dbReference type="OrthoDB" id="7705803at2"/>
<name>A0A0J9E8J7_9RHOB</name>
<evidence type="ECO:0000313" key="3">
    <source>
        <dbReference type="Proteomes" id="UP000037178"/>
    </source>
</evidence>
<feature type="signal peptide" evidence="1">
    <location>
        <begin position="1"/>
        <end position="18"/>
    </location>
</feature>
<dbReference type="RefSeq" id="WP_049644622.1">
    <property type="nucleotide sequence ID" value="NZ_LFTY01000002.1"/>
</dbReference>
<sequence>MKHFIAIVLAMAPMAVHAGESFQATNTYVTESKAWPVDQATGYWMVAFEGVSQVTEGPIDTMRVECHGAGFWGPGGLDGGGICIHGEGDDTFILRFDSKPDGNTWTILSGTGKYQGLTGSGTAVTEALAGNRRISELVGDVSLGN</sequence>
<dbReference type="AlphaFoldDB" id="A0A0J9E8J7"/>
<evidence type="ECO:0000256" key="1">
    <source>
        <dbReference type="SAM" id="SignalP"/>
    </source>
</evidence>
<feature type="chain" id="PRO_5005318237" evidence="1">
    <location>
        <begin position="19"/>
        <end position="145"/>
    </location>
</feature>
<keyword evidence="3" id="KW-1185">Reference proteome</keyword>
<dbReference type="EMBL" id="LFTY01000002">
    <property type="protein sequence ID" value="KMW59090.1"/>
    <property type="molecule type" value="Genomic_DNA"/>
</dbReference>
<reference evidence="2 3" key="1">
    <citation type="submission" date="2015-06" db="EMBL/GenBank/DDBJ databases">
        <title>Draft genome sequence of an Alphaproteobacteria species associated to the Mediterranean sponge Oscarella lobularis.</title>
        <authorList>
            <person name="Jourda C."/>
            <person name="Santini S."/>
            <person name="Claverie J.-M."/>
        </authorList>
    </citation>
    <scope>NUCLEOTIDE SEQUENCE [LARGE SCALE GENOMIC DNA]</scope>
    <source>
        <strain evidence="2">IGS</strain>
    </source>
</reference>
<protein>
    <submittedName>
        <fullName evidence="2">Uncharacterized protein</fullName>
    </submittedName>
</protein>
<gene>
    <name evidence="2" type="ORF">AIOL_004071</name>
</gene>
<keyword evidence="1" id="KW-0732">Signal</keyword>